<evidence type="ECO:0000256" key="3">
    <source>
        <dbReference type="ARBA" id="ARBA00022692"/>
    </source>
</evidence>
<keyword evidence="4" id="KW-1133">Transmembrane helix</keyword>
<dbReference type="PANTHER" id="PTHR12455:SF0">
    <property type="entry name" value="NUCLEOLAR COMPLEX PROTEIN 4 HOMOLOG"/>
    <property type="match status" value="1"/>
</dbReference>
<keyword evidence="8" id="KW-1185">Reference proteome</keyword>
<evidence type="ECO:0000313" key="7">
    <source>
        <dbReference type="EMBL" id="RPB09364.1"/>
    </source>
</evidence>
<comment type="subcellular location">
    <subcellularLocation>
        <location evidence="1">Nucleus membrane</location>
        <topology evidence="1">Multi-pass membrane protein</topology>
    </subcellularLocation>
</comment>
<protein>
    <submittedName>
        <fullName evidence="7">CBF-domain-containing protein</fullName>
    </submittedName>
</protein>
<evidence type="ECO:0000259" key="6">
    <source>
        <dbReference type="Pfam" id="PF03914"/>
    </source>
</evidence>
<dbReference type="STRING" id="1392247.A0A3N4KFQ1"/>
<dbReference type="InterPro" id="IPR027193">
    <property type="entry name" value="Noc4"/>
</dbReference>
<dbReference type="Pfam" id="PF03914">
    <property type="entry name" value="CBF"/>
    <property type="match status" value="1"/>
</dbReference>
<keyword evidence="3" id="KW-0812">Transmembrane</keyword>
<dbReference type="InterPro" id="IPR005612">
    <property type="entry name" value="CCAAT-binding_factor"/>
</dbReference>
<dbReference type="EMBL" id="ML119152">
    <property type="protein sequence ID" value="RPB09364.1"/>
    <property type="molecule type" value="Genomic_DNA"/>
</dbReference>
<dbReference type="GO" id="GO:0032040">
    <property type="term" value="C:small-subunit processome"/>
    <property type="evidence" value="ECO:0007669"/>
    <property type="project" value="TreeGrafter"/>
</dbReference>
<dbReference type="Proteomes" id="UP000277580">
    <property type="component" value="Unassembled WGS sequence"/>
</dbReference>
<dbReference type="GO" id="GO:0030692">
    <property type="term" value="C:Noc4p-Nop14p complex"/>
    <property type="evidence" value="ECO:0007669"/>
    <property type="project" value="TreeGrafter"/>
</dbReference>
<dbReference type="SUPFAM" id="SSF48371">
    <property type="entry name" value="ARM repeat"/>
    <property type="match status" value="1"/>
</dbReference>
<sequence length="564" mass="63687">MPPSQLTNGTATKKRKRTTALEKTRSEARSKIVKKPVVLPTAEDVLVLEEAIAESPQHYNKIVTLLEYVQNASASLELAVTSAVSLCRVFCRLMAGGSLLRKKSHDAAQSTILEWLKDRYKDYTKELSALIVHEDPAVQTTALTLYMRLVKEDGAHMKPAGDEYYFPQMLFGKLMRALLYSEHLDDAVKQEFTSKYLNAYDDIRYAFYTAVSGLITEAPTPGPVFTANVLALLLTLENVPTADAPLLGSTYTTAPAPSMQKQPPIHAKPTHRKLLQETWLATLRLLLTKDQIKTILAVMSIRIVPCFTRPQLLMDFLVDAYDAGGSVSLLALNGLFYLIQTKNLDYPNFYTKLYALLTRDVFHVRYRSRFFRLLDTFLESTHLPAAMVASFVKRMARLALSAPPAAVVIVVPFVYNLLKRHPSCTFMVHREGSAEEREGWRKEGLTDVFEEREEDPMKTGAIESSLWEIEMLMAHWHPNVGTLARIIGEQFTKEKYILEDFLDHSYASMFAAEVNKSIKKPPVVEFDIPKKIFFKPAVAEGEEQQPQGEVSVEENPLLALWSFE</sequence>
<proteinExistence type="inferred from homology"/>
<evidence type="ECO:0000256" key="2">
    <source>
        <dbReference type="ARBA" id="ARBA00007797"/>
    </source>
</evidence>
<dbReference type="PANTHER" id="PTHR12455">
    <property type="entry name" value="NUCLEOLAR COMPLEX PROTEIN 4"/>
    <property type="match status" value="1"/>
</dbReference>
<name>A0A3N4KFQ1_9PEZI</name>
<organism evidence="7 8">
    <name type="scientific">Morchella conica CCBAS932</name>
    <dbReference type="NCBI Taxonomy" id="1392247"/>
    <lineage>
        <taxon>Eukaryota</taxon>
        <taxon>Fungi</taxon>
        <taxon>Dikarya</taxon>
        <taxon>Ascomycota</taxon>
        <taxon>Pezizomycotina</taxon>
        <taxon>Pezizomycetes</taxon>
        <taxon>Pezizales</taxon>
        <taxon>Morchellaceae</taxon>
        <taxon>Morchella</taxon>
    </lineage>
</organism>
<reference evidence="7 8" key="1">
    <citation type="journal article" date="2018" name="Nat. Ecol. Evol.">
        <title>Pezizomycetes genomes reveal the molecular basis of ectomycorrhizal truffle lifestyle.</title>
        <authorList>
            <person name="Murat C."/>
            <person name="Payen T."/>
            <person name="Noel B."/>
            <person name="Kuo A."/>
            <person name="Morin E."/>
            <person name="Chen J."/>
            <person name="Kohler A."/>
            <person name="Krizsan K."/>
            <person name="Balestrini R."/>
            <person name="Da Silva C."/>
            <person name="Montanini B."/>
            <person name="Hainaut M."/>
            <person name="Levati E."/>
            <person name="Barry K.W."/>
            <person name="Belfiori B."/>
            <person name="Cichocki N."/>
            <person name="Clum A."/>
            <person name="Dockter R.B."/>
            <person name="Fauchery L."/>
            <person name="Guy J."/>
            <person name="Iotti M."/>
            <person name="Le Tacon F."/>
            <person name="Lindquist E.A."/>
            <person name="Lipzen A."/>
            <person name="Malagnac F."/>
            <person name="Mello A."/>
            <person name="Molinier V."/>
            <person name="Miyauchi S."/>
            <person name="Poulain J."/>
            <person name="Riccioni C."/>
            <person name="Rubini A."/>
            <person name="Sitrit Y."/>
            <person name="Splivallo R."/>
            <person name="Traeger S."/>
            <person name="Wang M."/>
            <person name="Zifcakova L."/>
            <person name="Wipf D."/>
            <person name="Zambonelli A."/>
            <person name="Paolocci F."/>
            <person name="Nowrousian M."/>
            <person name="Ottonello S."/>
            <person name="Baldrian P."/>
            <person name="Spatafora J.W."/>
            <person name="Henrissat B."/>
            <person name="Nagy L.G."/>
            <person name="Aury J.M."/>
            <person name="Wincker P."/>
            <person name="Grigoriev I.V."/>
            <person name="Bonfante P."/>
            <person name="Martin F.M."/>
        </authorList>
    </citation>
    <scope>NUCLEOTIDE SEQUENCE [LARGE SCALE GENOMIC DNA]</scope>
    <source>
        <strain evidence="7 8">CCBAS932</strain>
    </source>
</reference>
<gene>
    <name evidence="7" type="ORF">P167DRAFT_560096</name>
</gene>
<dbReference type="InParanoid" id="A0A3N4KFQ1"/>
<dbReference type="GO" id="GO:0042254">
    <property type="term" value="P:ribosome biogenesis"/>
    <property type="evidence" value="ECO:0007669"/>
    <property type="project" value="InterPro"/>
</dbReference>
<dbReference type="FunCoup" id="A0A3N4KFQ1">
    <property type="interactions" value="618"/>
</dbReference>
<keyword evidence="4" id="KW-0472">Membrane</keyword>
<feature type="region of interest" description="Disordered" evidence="5">
    <location>
        <begin position="1"/>
        <end position="26"/>
    </location>
</feature>
<evidence type="ECO:0000256" key="5">
    <source>
        <dbReference type="SAM" id="MobiDB-lite"/>
    </source>
</evidence>
<evidence type="ECO:0000256" key="4">
    <source>
        <dbReference type="ARBA" id="ARBA00022989"/>
    </source>
</evidence>
<dbReference type="GO" id="GO:0031965">
    <property type="term" value="C:nuclear membrane"/>
    <property type="evidence" value="ECO:0007669"/>
    <property type="project" value="UniProtKB-SubCell"/>
</dbReference>
<dbReference type="AlphaFoldDB" id="A0A3N4KFQ1"/>
<dbReference type="OrthoDB" id="10263185at2759"/>
<feature type="domain" description="CCAAT-binding factor" evidence="6">
    <location>
        <begin position="328"/>
        <end position="484"/>
    </location>
</feature>
<accession>A0A3N4KFQ1</accession>
<comment type="similarity">
    <text evidence="2">Belongs to the CBF/MAK21 family.</text>
</comment>
<evidence type="ECO:0000313" key="8">
    <source>
        <dbReference type="Proteomes" id="UP000277580"/>
    </source>
</evidence>
<dbReference type="InterPro" id="IPR016024">
    <property type="entry name" value="ARM-type_fold"/>
</dbReference>
<evidence type="ECO:0000256" key="1">
    <source>
        <dbReference type="ARBA" id="ARBA00004232"/>
    </source>
</evidence>